<feature type="compositionally biased region" description="Basic and acidic residues" evidence="1">
    <location>
        <begin position="543"/>
        <end position="552"/>
    </location>
</feature>
<evidence type="ECO:0000313" key="3">
    <source>
        <dbReference type="Proteomes" id="UP000221165"/>
    </source>
</evidence>
<feature type="compositionally biased region" description="Polar residues" evidence="1">
    <location>
        <begin position="553"/>
        <end position="569"/>
    </location>
</feature>
<protein>
    <recommendedName>
        <fullName evidence="4">Kelch repeat-containing protein</fullName>
    </recommendedName>
</protein>
<sequence>MTRQEASLSCPFPPGGIGSLRACWTPVSSLPMVLKHQDSSSPSSTSVCRSHTLDEDPQKVSAAVGDNIPFGRGGVAAFACLGVFRRDGKAKSLPSSFRQTEEEQVQQTEKVLLGMPPGSPGRQHRDNSHDNVHAAEPRDSLSFMDSHSVHRNHKEVLSSCLRQRNECWGLLVGGASRYAASNEVFLWNLSDLESPSLVEGSLLYPPHSTDYSSACLKETSSRTVQQRGRVEMRWLRVSPAMSATSPASRLLTREVPTAGDSRDSISRGVSSEQVPVVSEFYSREGRVDRQRDANPHVPWCEDQETTKALASIPAVSGSACFCAPVSSDYHHTRERTTEETKDVKLFLLEGETHRSVIEEFASVLAAHRRSPVPSSGEVPSDSRENNEGFRRNKTDGEGGRGALQQPVGDEEPRISRANERRERGGGEERSLDKREVADIPRDRQEGRRSELVEGRKIWFHGGQNFFTNEVYDNVFSMELIRGESKREVDVDPLSLRVRRLSLPSQTSCSPASDSLSRETSAGGPTPYSTSSPFPSTRPPSTSEADHSVRDGHISSSSFPRDQNDSSVCVSSPRVKEDMKDTMNSHKPAYVLSSPTAGITLDSPSVGFEKPLDAPGVSAPSKPSSSAPSYGCCNHRDPACLSTSPVCEPACPSSSACEKPPGEDESCQPPRLSSHAVAPVLWEPVGRRDSCRGIKDETEELFLFFGGGRGCQTFSDVWLFSPTYHRWVASSSFLGPELLISPRSSEREVSSLIRAACDEGSRGRTSGTTGDQRSHAARKQPRARELASLNALPSPRLPLPAFILSSSEIYDDCHVACFVLMGGRGESGVFDDIWVLYLIGRPARSRRGEQGEAREEEETQRGDRKTAKEQNDVEGKNYRSKRRTEEEDCLRRVTVGQYDDDPLQVDQGGGLKMKEKKGHPFPAMTPSVVRKKDSIVAPSILDSECFSTVWRRCGQLPLPLCCHNAHLIPASSVGDPPQVLLFGGADATFSPTNQLLIVAFRSPAHEEDERKDERKAEQELNVPLVGNLSRATTETLFPVLRPTFTFISVASAPCARFAAASLFLPPDVFPQGCQGVTYSASDNHLPARREEETADACRKRLEQGQDAGTLSKMQGNHEKTTTENQRGKRVKEIGTMLLFGGVTHGVDLNDVWMLRLWRDNWSPIATRSASLRET</sequence>
<feature type="region of interest" description="Disordered" evidence="1">
    <location>
        <begin position="757"/>
        <end position="788"/>
    </location>
</feature>
<dbReference type="VEuPathDB" id="ToxoDB:CSUI_000433"/>
<gene>
    <name evidence="2" type="ORF">CSUI_000433</name>
</gene>
<dbReference type="Proteomes" id="UP000221165">
    <property type="component" value="Unassembled WGS sequence"/>
</dbReference>
<dbReference type="AlphaFoldDB" id="A0A2C6LE26"/>
<feature type="region of interest" description="Disordered" evidence="1">
    <location>
        <begin position="502"/>
        <end position="588"/>
    </location>
</feature>
<feature type="compositionally biased region" description="Low complexity" evidence="1">
    <location>
        <begin position="39"/>
        <end position="50"/>
    </location>
</feature>
<feature type="compositionally biased region" description="Basic and acidic residues" evidence="1">
    <location>
        <begin position="380"/>
        <end position="398"/>
    </location>
</feature>
<reference evidence="2 3" key="1">
    <citation type="journal article" date="2017" name="Int. J. Parasitol.">
        <title>The genome of the protozoan parasite Cystoisospora suis and a reverse vaccinology approach to identify vaccine candidates.</title>
        <authorList>
            <person name="Palmieri N."/>
            <person name="Shrestha A."/>
            <person name="Ruttkowski B."/>
            <person name="Beck T."/>
            <person name="Vogl C."/>
            <person name="Tomley F."/>
            <person name="Blake D.P."/>
            <person name="Joachim A."/>
        </authorList>
    </citation>
    <scope>NUCLEOTIDE SEQUENCE [LARGE SCALE GENOMIC DNA]</scope>
    <source>
        <strain evidence="2 3">Wien I</strain>
    </source>
</reference>
<dbReference type="EMBL" id="MIGC01000181">
    <property type="protein sequence ID" value="PHJ25709.1"/>
    <property type="molecule type" value="Genomic_DNA"/>
</dbReference>
<feature type="compositionally biased region" description="Basic and acidic residues" evidence="1">
    <location>
        <begin position="410"/>
        <end position="450"/>
    </location>
</feature>
<name>A0A2C6LE26_9APIC</name>
<feature type="compositionally biased region" description="Basic and acidic residues" evidence="1">
    <location>
        <begin position="573"/>
        <end position="583"/>
    </location>
</feature>
<dbReference type="RefSeq" id="XP_067927355.1">
    <property type="nucleotide sequence ID" value="XM_068060667.1"/>
</dbReference>
<evidence type="ECO:0000313" key="2">
    <source>
        <dbReference type="EMBL" id="PHJ25709.1"/>
    </source>
</evidence>
<evidence type="ECO:0008006" key="4">
    <source>
        <dbReference type="Google" id="ProtNLM"/>
    </source>
</evidence>
<accession>A0A2C6LE26</accession>
<feature type="region of interest" description="Disordered" evidence="1">
    <location>
        <begin position="1104"/>
        <end position="1126"/>
    </location>
</feature>
<feature type="region of interest" description="Disordered" evidence="1">
    <location>
        <begin position="844"/>
        <end position="880"/>
    </location>
</feature>
<keyword evidence="3" id="KW-1185">Reference proteome</keyword>
<feature type="compositionally biased region" description="Polar residues" evidence="1">
    <location>
        <begin position="505"/>
        <end position="519"/>
    </location>
</feature>
<evidence type="ECO:0000256" key="1">
    <source>
        <dbReference type="SAM" id="MobiDB-lite"/>
    </source>
</evidence>
<proteinExistence type="predicted"/>
<organism evidence="2 3">
    <name type="scientific">Cystoisospora suis</name>
    <dbReference type="NCBI Taxonomy" id="483139"/>
    <lineage>
        <taxon>Eukaryota</taxon>
        <taxon>Sar</taxon>
        <taxon>Alveolata</taxon>
        <taxon>Apicomplexa</taxon>
        <taxon>Conoidasida</taxon>
        <taxon>Coccidia</taxon>
        <taxon>Eucoccidiorida</taxon>
        <taxon>Eimeriorina</taxon>
        <taxon>Sarcocystidae</taxon>
        <taxon>Cystoisospora</taxon>
    </lineage>
</organism>
<feature type="region of interest" description="Disordered" evidence="1">
    <location>
        <begin position="367"/>
        <end position="450"/>
    </location>
</feature>
<feature type="compositionally biased region" description="Basic and acidic residues" evidence="1">
    <location>
        <begin position="845"/>
        <end position="880"/>
    </location>
</feature>
<feature type="compositionally biased region" description="Low complexity" evidence="1">
    <location>
        <begin position="524"/>
        <end position="542"/>
    </location>
</feature>
<dbReference type="GeneID" id="94423878"/>
<comment type="caution">
    <text evidence="2">The sequence shown here is derived from an EMBL/GenBank/DDBJ whole genome shotgun (WGS) entry which is preliminary data.</text>
</comment>
<feature type="region of interest" description="Disordered" evidence="1">
    <location>
        <begin position="35"/>
        <end position="54"/>
    </location>
</feature>